<evidence type="ECO:0000313" key="3">
    <source>
        <dbReference type="Proteomes" id="UP001140979"/>
    </source>
</evidence>
<dbReference type="PANTHER" id="PTHR11614">
    <property type="entry name" value="PHOSPHOLIPASE-RELATED"/>
    <property type="match status" value="1"/>
</dbReference>
<feature type="domain" description="Serine aminopeptidase S33" evidence="1">
    <location>
        <begin position="88"/>
        <end position="244"/>
    </location>
</feature>
<organism evidence="2 3">
    <name type="scientific">Vibrio aestuarianus</name>
    <dbReference type="NCBI Taxonomy" id="28171"/>
    <lineage>
        <taxon>Bacteria</taxon>
        <taxon>Pseudomonadati</taxon>
        <taxon>Pseudomonadota</taxon>
        <taxon>Gammaproteobacteria</taxon>
        <taxon>Vibrionales</taxon>
        <taxon>Vibrionaceae</taxon>
        <taxon>Vibrio</taxon>
    </lineage>
</organism>
<reference evidence="2" key="1">
    <citation type="submission" date="2022-02" db="EMBL/GenBank/DDBJ databases">
        <title>Emergence and expansion in Europe of a Vibrio aestuarianus clonal complex pathogenic for oysters.</title>
        <authorList>
            <person name="Mesnil A."/>
            <person name="Travers M.-A."/>
        </authorList>
    </citation>
    <scope>NUCLEOTIDE SEQUENCE</scope>
    <source>
        <strain evidence="2">19_064_11T1</strain>
    </source>
</reference>
<gene>
    <name evidence="2" type="ORF">L9W94_07465</name>
</gene>
<proteinExistence type="predicted"/>
<dbReference type="PROSITE" id="PS51257">
    <property type="entry name" value="PROKAR_LIPOPROTEIN"/>
    <property type="match status" value="1"/>
</dbReference>
<protein>
    <submittedName>
        <fullName evidence="2">Alpha/beta fold hydrolase</fullName>
    </submittedName>
</protein>
<dbReference type="GO" id="GO:0016787">
    <property type="term" value="F:hydrolase activity"/>
    <property type="evidence" value="ECO:0007669"/>
    <property type="project" value="UniProtKB-KW"/>
</dbReference>
<dbReference type="InterPro" id="IPR029058">
    <property type="entry name" value="AB_hydrolase_fold"/>
</dbReference>
<dbReference type="Proteomes" id="UP001140979">
    <property type="component" value="Unassembled WGS sequence"/>
</dbReference>
<dbReference type="SUPFAM" id="SSF53474">
    <property type="entry name" value="alpha/beta-Hydrolases"/>
    <property type="match status" value="1"/>
</dbReference>
<sequence>MKNPIKISLSTILIVSLFGCGLNNNEPIYYQTASALPNFQQNTFNEYVDETQQWLRSERYYIGKDKEYELMVNSPQEYRPEQPNGIGILLVHGLGDSPYSFSDIARHLSQQGYLVRTMLLPGHGSKVGDLKLVSSDIWQASVDHQVTLLRQQVKSVWLGGYSTGANLVTSHALLNSNSNINGLILYSPAFKAQSQLVSMSRYAQYVIPWADRDIENNYLRYESLPMNAAASYYETTKQVRKLLSSQESYSKPVFMVMSEGDRVIDKTYASSIFTKTFVHPNSKLIWLGDTPPEEKRVYSFSMSLPELKISESSHMGALFSPKNQEYGQNGRNRICSNGQKEEHEQACLSGEEVWYSSYGYIEEGKIHARLTYNPYFDQTMQLLDKMIIEK</sequence>
<dbReference type="Gene3D" id="3.40.50.1820">
    <property type="entry name" value="alpha/beta hydrolase"/>
    <property type="match status" value="1"/>
</dbReference>
<dbReference type="InterPro" id="IPR051044">
    <property type="entry name" value="MAG_DAG_Lipase"/>
</dbReference>
<dbReference type="EMBL" id="JAKNBA010000009">
    <property type="protein sequence ID" value="MDE1241988.1"/>
    <property type="molecule type" value="Genomic_DNA"/>
</dbReference>
<dbReference type="InterPro" id="IPR022742">
    <property type="entry name" value="Hydrolase_4"/>
</dbReference>
<dbReference type="RefSeq" id="WP_274683003.1">
    <property type="nucleotide sequence ID" value="NZ_JAKNBA010000009.1"/>
</dbReference>
<name>A0A9X4EW80_9VIBR</name>
<dbReference type="AlphaFoldDB" id="A0A9X4EW80"/>
<dbReference type="Pfam" id="PF12146">
    <property type="entry name" value="Hydrolase_4"/>
    <property type="match status" value="1"/>
</dbReference>
<evidence type="ECO:0000259" key="1">
    <source>
        <dbReference type="Pfam" id="PF12146"/>
    </source>
</evidence>
<keyword evidence="2" id="KW-0378">Hydrolase</keyword>
<comment type="caution">
    <text evidence="2">The sequence shown here is derived from an EMBL/GenBank/DDBJ whole genome shotgun (WGS) entry which is preliminary data.</text>
</comment>
<evidence type="ECO:0000313" key="2">
    <source>
        <dbReference type="EMBL" id="MDE1241988.1"/>
    </source>
</evidence>
<accession>A0A9X4EW80</accession>